<protein>
    <submittedName>
        <fullName evidence="1">Regulatory protein</fullName>
    </submittedName>
</protein>
<dbReference type="AlphaFoldDB" id="A0A1X7GTN6"/>
<keyword evidence="2" id="KW-1185">Reference proteome</keyword>
<accession>A0A1X7GTN6</accession>
<sequence length="178" mass="19525">MAYTRDRKARPPLDRDSLERLAIAYVGRYATTRAKLNAYLLRKLKERGWSGEGPAETDALCDKCVRLGFIDDAAFAAARATALGRRGYGARRVDIALRAAGVGEADGSEARAIADDGALAAAMRFAERKRIGPYASAPPDDAARRRQFAAMMRAGHPYDLVRKVLRASPDELEDEDLR</sequence>
<dbReference type="STRING" id="941907.SAMN06295910_2245"/>
<proteinExistence type="predicted"/>
<dbReference type="EMBL" id="LT840185">
    <property type="protein sequence ID" value="SMF74393.1"/>
    <property type="molecule type" value="Genomic_DNA"/>
</dbReference>
<gene>
    <name evidence="1" type="ORF">SAMN06295910_2245</name>
</gene>
<name>A0A1X7GTN6_9SPHN</name>
<evidence type="ECO:0000313" key="2">
    <source>
        <dbReference type="Proteomes" id="UP000192934"/>
    </source>
</evidence>
<reference evidence="2" key="1">
    <citation type="submission" date="2017-04" db="EMBL/GenBank/DDBJ databases">
        <authorList>
            <person name="Varghese N."/>
            <person name="Submissions S."/>
        </authorList>
    </citation>
    <scope>NUCLEOTIDE SEQUENCE [LARGE SCALE GENOMIC DNA]</scope>
    <source>
        <strain evidence="2">Dd16</strain>
    </source>
</reference>
<evidence type="ECO:0000313" key="1">
    <source>
        <dbReference type="EMBL" id="SMF74393.1"/>
    </source>
</evidence>
<dbReference type="Proteomes" id="UP000192934">
    <property type="component" value="Chromosome I"/>
</dbReference>
<organism evidence="1 2">
    <name type="scientific">Allosphingosinicella indica</name>
    <dbReference type="NCBI Taxonomy" id="941907"/>
    <lineage>
        <taxon>Bacteria</taxon>
        <taxon>Pseudomonadati</taxon>
        <taxon>Pseudomonadota</taxon>
        <taxon>Alphaproteobacteria</taxon>
        <taxon>Sphingomonadales</taxon>
        <taxon>Sphingomonadaceae</taxon>
        <taxon>Allosphingosinicella</taxon>
    </lineage>
</organism>